<proteinExistence type="inferred from homology"/>
<sequence length="246" mass="27499">MSILIVEQKINAVTLTGYQKMSSEKIPTFAQKIEQEVRDIPKNAITELSLDNCDGSTFEGLTTDFTKVEIISAINSKINSLENFPILPELKVLDLSANNISTGLVHLSKCPKLAVINLSENPIKSIEELEPLKDLPDLSKLILAETGIYRMEGYSEKVFELLPQVIYLDHFDREGNPDPSFLEMHGEEEDEEGISLSHFLGMQGMNSGEDDDCCNDVLCEQEEKKCGVKRKLDCDNKDGAKKDRSN</sequence>
<reference evidence="5" key="1">
    <citation type="submission" date="2017-02" db="UniProtKB">
        <authorList>
            <consortium name="WormBaseParasite"/>
        </authorList>
    </citation>
    <scope>IDENTIFICATION</scope>
</reference>
<evidence type="ECO:0000256" key="1">
    <source>
        <dbReference type="ARBA" id="ARBA00022614"/>
    </source>
</evidence>
<dbReference type="WBParaSite" id="PTRK_0000715000.1">
    <property type="protein sequence ID" value="PTRK_0000715000.1"/>
    <property type="gene ID" value="PTRK_0000715000"/>
</dbReference>
<dbReference type="PANTHER" id="PTHR11375">
    <property type="entry name" value="ACIDIC LEUCINE-RICH NUCLEAR PHOSPHOPROTEIN 32"/>
    <property type="match status" value="1"/>
</dbReference>
<evidence type="ECO:0000256" key="3">
    <source>
        <dbReference type="ARBA" id="ARBA00025777"/>
    </source>
</evidence>
<organism evidence="4 5">
    <name type="scientific">Parastrongyloides trichosuri</name>
    <name type="common">Possum-specific nematode worm</name>
    <dbReference type="NCBI Taxonomy" id="131310"/>
    <lineage>
        <taxon>Eukaryota</taxon>
        <taxon>Metazoa</taxon>
        <taxon>Ecdysozoa</taxon>
        <taxon>Nematoda</taxon>
        <taxon>Chromadorea</taxon>
        <taxon>Rhabditida</taxon>
        <taxon>Tylenchina</taxon>
        <taxon>Panagrolaimomorpha</taxon>
        <taxon>Strongyloidoidea</taxon>
        <taxon>Strongyloididae</taxon>
        <taxon>Parastrongyloides</taxon>
    </lineage>
</organism>
<dbReference type="PANTHER" id="PTHR11375:SF0">
    <property type="entry name" value="ACIDIC LEUCINE-RICH NUCLEAR PHOSPHOPROTEIN 32 FAMILY MEMBER A"/>
    <property type="match status" value="1"/>
</dbReference>
<evidence type="ECO:0000313" key="5">
    <source>
        <dbReference type="WBParaSite" id="PTRK_0000715000.1"/>
    </source>
</evidence>
<accession>A0A0N4ZGY6</accession>
<dbReference type="AlphaFoldDB" id="A0A0N4ZGY6"/>
<dbReference type="Proteomes" id="UP000038045">
    <property type="component" value="Unplaced"/>
</dbReference>
<dbReference type="InterPro" id="IPR032675">
    <property type="entry name" value="LRR_dom_sf"/>
</dbReference>
<dbReference type="GO" id="GO:0042393">
    <property type="term" value="F:histone binding"/>
    <property type="evidence" value="ECO:0007669"/>
    <property type="project" value="TreeGrafter"/>
</dbReference>
<comment type="similarity">
    <text evidence="3">Belongs to the ANP32 family.</text>
</comment>
<dbReference type="GO" id="GO:0005634">
    <property type="term" value="C:nucleus"/>
    <property type="evidence" value="ECO:0007669"/>
    <property type="project" value="TreeGrafter"/>
</dbReference>
<dbReference type="InterPro" id="IPR001611">
    <property type="entry name" value="Leu-rich_rpt"/>
</dbReference>
<dbReference type="Gene3D" id="3.80.10.10">
    <property type="entry name" value="Ribonuclease Inhibitor"/>
    <property type="match status" value="1"/>
</dbReference>
<name>A0A0N4ZGY6_PARTI</name>
<dbReference type="SUPFAM" id="SSF52058">
    <property type="entry name" value="L domain-like"/>
    <property type="match status" value="1"/>
</dbReference>
<keyword evidence="2" id="KW-0677">Repeat</keyword>
<dbReference type="PROSITE" id="PS51450">
    <property type="entry name" value="LRR"/>
    <property type="match status" value="2"/>
</dbReference>
<evidence type="ECO:0000313" key="4">
    <source>
        <dbReference type="Proteomes" id="UP000038045"/>
    </source>
</evidence>
<keyword evidence="1" id="KW-0433">Leucine-rich repeat</keyword>
<dbReference type="Pfam" id="PF14580">
    <property type="entry name" value="LRR_9"/>
    <property type="match status" value="1"/>
</dbReference>
<dbReference type="InterPro" id="IPR045081">
    <property type="entry name" value="AN32"/>
</dbReference>
<evidence type="ECO:0000256" key="2">
    <source>
        <dbReference type="ARBA" id="ARBA00022737"/>
    </source>
</evidence>
<keyword evidence="4" id="KW-1185">Reference proteome</keyword>
<protein>
    <submittedName>
        <fullName evidence="5">LRRcap domain-containing protein</fullName>
    </submittedName>
</protein>
<dbReference type="STRING" id="131310.A0A0N4ZGY6"/>